<dbReference type="CDD" id="cd06559">
    <property type="entry name" value="Endonuclease_V"/>
    <property type="match status" value="1"/>
</dbReference>
<evidence type="ECO:0000256" key="4">
    <source>
        <dbReference type="ARBA" id="ARBA00022759"/>
    </source>
</evidence>
<dbReference type="NCBIfam" id="NF008629">
    <property type="entry name" value="PRK11617.1"/>
    <property type="match status" value="1"/>
</dbReference>
<organism evidence="7 8">
    <name type="scientific">Flavilitoribacter nigricans (strain ATCC 23147 / DSM 23189 / NBRC 102662 / NCIMB 1420 / SS-2)</name>
    <name type="common">Lewinella nigricans</name>
    <dbReference type="NCBI Taxonomy" id="1122177"/>
    <lineage>
        <taxon>Bacteria</taxon>
        <taxon>Pseudomonadati</taxon>
        <taxon>Bacteroidota</taxon>
        <taxon>Saprospiria</taxon>
        <taxon>Saprospirales</taxon>
        <taxon>Lewinellaceae</taxon>
        <taxon>Flavilitoribacter</taxon>
    </lineage>
</organism>
<proteinExistence type="inferred from homology"/>
<dbReference type="PANTHER" id="PTHR28511">
    <property type="entry name" value="ENDONUCLEASE V"/>
    <property type="match status" value="1"/>
</dbReference>
<keyword evidence="6" id="KW-0227">DNA damage</keyword>
<keyword evidence="6" id="KW-0479">Metal-binding</keyword>
<keyword evidence="4 6" id="KW-0255">Endonuclease</keyword>
<dbReference type="GO" id="GO:0043737">
    <property type="term" value="F:deoxyribonuclease V activity"/>
    <property type="evidence" value="ECO:0007669"/>
    <property type="project" value="UniProtKB-UniRule"/>
</dbReference>
<dbReference type="RefSeq" id="WP_099152264.1">
    <property type="nucleotide sequence ID" value="NZ_PDUD01000026.1"/>
</dbReference>
<dbReference type="GO" id="GO:0006281">
    <property type="term" value="P:DNA repair"/>
    <property type="evidence" value="ECO:0007669"/>
    <property type="project" value="UniProtKB-UniRule"/>
</dbReference>
<dbReference type="InterPro" id="IPR007581">
    <property type="entry name" value="Endonuclease-V"/>
</dbReference>
<evidence type="ECO:0000256" key="6">
    <source>
        <dbReference type="HAMAP-Rule" id="MF_00801"/>
    </source>
</evidence>
<comment type="similarity">
    <text evidence="6">Belongs to the endonuclease V family.</text>
</comment>
<evidence type="ECO:0000256" key="1">
    <source>
        <dbReference type="ARBA" id="ARBA00004496"/>
    </source>
</evidence>
<comment type="function">
    <text evidence="6">DNA repair enzyme involved in the repair of deaminated bases. Selectively cleaves double-stranded DNA at the second phosphodiester bond 3' to a deoxyinosine leaving behind the intact lesion on the nicked DNA.</text>
</comment>
<evidence type="ECO:0000256" key="3">
    <source>
        <dbReference type="ARBA" id="ARBA00022722"/>
    </source>
</evidence>
<dbReference type="GO" id="GO:0000287">
    <property type="term" value="F:magnesium ion binding"/>
    <property type="evidence" value="ECO:0007669"/>
    <property type="project" value="UniProtKB-UniRule"/>
</dbReference>
<comment type="cofactor">
    <cofactor evidence="6">
        <name>Mg(2+)</name>
        <dbReference type="ChEBI" id="CHEBI:18420"/>
    </cofactor>
</comment>
<keyword evidence="6" id="KW-0234">DNA repair</keyword>
<feature type="binding site" evidence="6">
    <location>
        <position position="37"/>
    </location>
    <ligand>
        <name>Mg(2+)</name>
        <dbReference type="ChEBI" id="CHEBI:18420"/>
    </ligand>
</feature>
<keyword evidence="3 6" id="KW-0540">Nuclease</keyword>
<comment type="subcellular location">
    <subcellularLocation>
        <location evidence="1 6">Cytoplasm</location>
    </subcellularLocation>
</comment>
<accession>A0A2D0N758</accession>
<dbReference type="PANTHER" id="PTHR28511:SF1">
    <property type="entry name" value="ENDONUCLEASE V"/>
    <property type="match status" value="1"/>
</dbReference>
<dbReference type="GO" id="GO:0016891">
    <property type="term" value="F:RNA endonuclease activity producing 5'-phosphomonoesters, hydrolytic mechanism"/>
    <property type="evidence" value="ECO:0007669"/>
    <property type="project" value="TreeGrafter"/>
</dbReference>
<evidence type="ECO:0000313" key="7">
    <source>
        <dbReference type="EMBL" id="PHN04238.1"/>
    </source>
</evidence>
<evidence type="ECO:0000256" key="5">
    <source>
        <dbReference type="ARBA" id="ARBA00022801"/>
    </source>
</evidence>
<dbReference type="GO" id="GO:0005737">
    <property type="term" value="C:cytoplasm"/>
    <property type="evidence" value="ECO:0007669"/>
    <property type="project" value="UniProtKB-SubCell"/>
</dbReference>
<evidence type="ECO:0000313" key="8">
    <source>
        <dbReference type="Proteomes" id="UP000223913"/>
    </source>
</evidence>
<reference evidence="7 8" key="1">
    <citation type="submission" date="2017-10" db="EMBL/GenBank/DDBJ databases">
        <title>The draft genome sequence of Lewinella nigricans NBRC 102662.</title>
        <authorList>
            <person name="Wang K."/>
        </authorList>
    </citation>
    <scope>NUCLEOTIDE SEQUENCE [LARGE SCALE GENOMIC DNA]</scope>
    <source>
        <strain evidence="7 8">NBRC 102662</strain>
    </source>
</reference>
<keyword evidence="8" id="KW-1185">Reference proteome</keyword>
<dbReference type="GO" id="GO:0003727">
    <property type="term" value="F:single-stranded RNA binding"/>
    <property type="evidence" value="ECO:0007669"/>
    <property type="project" value="TreeGrafter"/>
</dbReference>
<keyword evidence="2 6" id="KW-0963">Cytoplasm</keyword>
<comment type="caution">
    <text evidence="7">The sequence shown here is derived from an EMBL/GenBank/DDBJ whole genome shotgun (WGS) entry which is preliminary data.</text>
</comment>
<dbReference type="HAMAP" id="MF_00801">
    <property type="entry name" value="Endonuclease_5"/>
    <property type="match status" value="1"/>
</dbReference>
<comment type="catalytic activity">
    <reaction evidence="6">
        <text>Endonucleolytic cleavage at apurinic or apyrimidinic sites to products with a 5'-phosphate.</text>
        <dbReference type="EC" id="3.1.21.7"/>
    </reaction>
</comment>
<dbReference type="Proteomes" id="UP000223913">
    <property type="component" value="Unassembled WGS sequence"/>
</dbReference>
<dbReference type="Pfam" id="PF04493">
    <property type="entry name" value="Endonuclease_5"/>
    <property type="match status" value="1"/>
</dbReference>
<dbReference type="OrthoDB" id="9790916at2"/>
<keyword evidence="5 6" id="KW-0378">Hydrolase</keyword>
<gene>
    <name evidence="6" type="primary">nfi</name>
    <name evidence="7" type="ORF">CRP01_22005</name>
</gene>
<evidence type="ECO:0000256" key="2">
    <source>
        <dbReference type="ARBA" id="ARBA00022490"/>
    </source>
</evidence>
<dbReference type="EMBL" id="PDUD01000026">
    <property type="protein sequence ID" value="PHN04238.1"/>
    <property type="molecule type" value="Genomic_DNA"/>
</dbReference>
<name>A0A2D0N758_FLAN2</name>
<feature type="site" description="Interaction with target DNA" evidence="6">
    <location>
        <position position="75"/>
    </location>
</feature>
<dbReference type="EC" id="3.1.21.7" evidence="6"/>
<dbReference type="Gene3D" id="3.30.2170.10">
    <property type="entry name" value="archaeoglobus fulgidus dsm 4304 superfamily"/>
    <property type="match status" value="1"/>
</dbReference>
<feature type="binding site" evidence="6">
    <location>
        <position position="105"/>
    </location>
    <ligand>
        <name>Mg(2+)</name>
        <dbReference type="ChEBI" id="CHEBI:18420"/>
    </ligand>
</feature>
<sequence length="226" mass="25405">MNWNLTPAEAIQLQKELKEKIDIRPFPGPIQKIAGADISYNKNDDTIYAGIIVLDYETMEPICRSTIIDKMRFPYIPGLLSFREIPSLYAAWEALEEKPDILAMDGHGINHFRRLGVATHFGLISGQACIGIAKNHLTGTYEEPGPKRGSFSNIIDQGEKIGYVLRSRDQVKPVWVSPGHRVSMEQSLEIALHCSRGLRIPEPTRQAHLMVNELRRGEIEAGVKSF</sequence>
<keyword evidence="6" id="KW-0460">Magnesium</keyword>
<dbReference type="AlphaFoldDB" id="A0A2D0N758"/>
<protein>
    <recommendedName>
        <fullName evidence="6">Endonuclease V</fullName>
        <ecNumber evidence="6">3.1.21.7</ecNumber>
    </recommendedName>
    <alternativeName>
        <fullName evidence="6">Deoxyinosine 3'endonuclease</fullName>
    </alternativeName>
    <alternativeName>
        <fullName evidence="6">Deoxyribonuclease V</fullName>
        <shortName evidence="6">DNase V</shortName>
    </alternativeName>
</protein>